<dbReference type="InterPro" id="IPR011042">
    <property type="entry name" value="6-blade_b-propeller_TolB-like"/>
</dbReference>
<feature type="transmembrane region" description="Helical" evidence="2">
    <location>
        <begin position="21"/>
        <end position="43"/>
    </location>
</feature>
<feature type="compositionally biased region" description="Gly residues" evidence="1">
    <location>
        <begin position="220"/>
        <end position="230"/>
    </location>
</feature>
<name>D8LTG8_ECTSI</name>
<keyword evidence="2" id="KW-1133">Transmembrane helix</keyword>
<feature type="compositionally biased region" description="Acidic residues" evidence="1">
    <location>
        <begin position="271"/>
        <end position="284"/>
    </location>
</feature>
<evidence type="ECO:0000313" key="3">
    <source>
        <dbReference type="EMBL" id="CBN78009.1"/>
    </source>
</evidence>
<dbReference type="Gene3D" id="2.120.10.30">
    <property type="entry name" value="TolB, C-terminal domain"/>
    <property type="match status" value="2"/>
</dbReference>
<dbReference type="EMBL" id="FN649056">
    <property type="protein sequence ID" value="CBN78009.1"/>
    <property type="molecule type" value="Genomic_DNA"/>
</dbReference>
<evidence type="ECO:0000256" key="1">
    <source>
        <dbReference type="SAM" id="MobiDB-lite"/>
    </source>
</evidence>
<accession>D8LTG8</accession>
<dbReference type="EMBL" id="FN649740">
    <property type="protein sequence ID" value="CBN78009.1"/>
    <property type="molecule type" value="Genomic_DNA"/>
</dbReference>
<feature type="region of interest" description="Disordered" evidence="1">
    <location>
        <begin position="172"/>
        <end position="297"/>
    </location>
</feature>
<dbReference type="PANTHER" id="PTHR11799">
    <property type="entry name" value="PARAOXONASE"/>
    <property type="match status" value="1"/>
</dbReference>
<dbReference type="InterPro" id="IPR051288">
    <property type="entry name" value="Serum_paraoxonase/arylesterase"/>
</dbReference>
<gene>
    <name evidence="3" type="ORF">Esi_0082_0016</name>
</gene>
<dbReference type="AlphaFoldDB" id="D8LTG8"/>
<feature type="compositionally biased region" description="Basic and acidic residues" evidence="1">
    <location>
        <begin position="285"/>
        <end position="297"/>
    </location>
</feature>
<evidence type="ECO:0000313" key="4">
    <source>
        <dbReference type="Proteomes" id="UP000002630"/>
    </source>
</evidence>
<protein>
    <submittedName>
        <fullName evidence="3">Uncharacterized protein</fullName>
    </submittedName>
</protein>
<feature type="compositionally biased region" description="Acidic residues" evidence="1">
    <location>
        <begin position="617"/>
        <end position="627"/>
    </location>
</feature>
<keyword evidence="4" id="KW-1185">Reference proteome</keyword>
<organism evidence="3 4">
    <name type="scientific">Ectocarpus siliculosus</name>
    <name type="common">Brown alga</name>
    <name type="synonym">Conferva siliculosa</name>
    <dbReference type="NCBI Taxonomy" id="2880"/>
    <lineage>
        <taxon>Eukaryota</taxon>
        <taxon>Sar</taxon>
        <taxon>Stramenopiles</taxon>
        <taxon>Ochrophyta</taxon>
        <taxon>PX clade</taxon>
        <taxon>Phaeophyceae</taxon>
        <taxon>Ectocarpales</taxon>
        <taxon>Ectocarpaceae</taxon>
        <taxon>Ectocarpus</taxon>
    </lineage>
</organism>
<dbReference type="InParanoid" id="D8LTG8"/>
<proteinExistence type="predicted"/>
<dbReference type="OrthoDB" id="432162at2759"/>
<keyword evidence="2" id="KW-0472">Membrane</keyword>
<reference evidence="3 4" key="1">
    <citation type="journal article" date="2010" name="Nature">
        <title>The Ectocarpus genome and the independent evolution of multicellularity in brown algae.</title>
        <authorList>
            <person name="Cock J.M."/>
            <person name="Sterck L."/>
            <person name="Rouze P."/>
            <person name="Scornet D."/>
            <person name="Allen A.E."/>
            <person name="Amoutzias G."/>
            <person name="Anthouard V."/>
            <person name="Artiguenave F."/>
            <person name="Aury J.M."/>
            <person name="Badger J.H."/>
            <person name="Beszteri B."/>
            <person name="Billiau K."/>
            <person name="Bonnet E."/>
            <person name="Bothwell J.H."/>
            <person name="Bowler C."/>
            <person name="Boyen C."/>
            <person name="Brownlee C."/>
            <person name="Carrano C.J."/>
            <person name="Charrier B."/>
            <person name="Cho G.Y."/>
            <person name="Coelho S.M."/>
            <person name="Collen J."/>
            <person name="Corre E."/>
            <person name="Da Silva C."/>
            <person name="Delage L."/>
            <person name="Delaroque N."/>
            <person name="Dittami S.M."/>
            <person name="Doulbeau S."/>
            <person name="Elias M."/>
            <person name="Farnham G."/>
            <person name="Gachon C.M."/>
            <person name="Gschloessl B."/>
            <person name="Heesch S."/>
            <person name="Jabbari K."/>
            <person name="Jubin C."/>
            <person name="Kawai H."/>
            <person name="Kimura K."/>
            <person name="Kloareg B."/>
            <person name="Kupper F.C."/>
            <person name="Lang D."/>
            <person name="Le Bail A."/>
            <person name="Leblanc C."/>
            <person name="Lerouge P."/>
            <person name="Lohr M."/>
            <person name="Lopez P.J."/>
            <person name="Martens C."/>
            <person name="Maumus F."/>
            <person name="Michel G."/>
            <person name="Miranda-Saavedra D."/>
            <person name="Morales J."/>
            <person name="Moreau H."/>
            <person name="Motomura T."/>
            <person name="Nagasato C."/>
            <person name="Napoli C.A."/>
            <person name="Nelson D.R."/>
            <person name="Nyvall-Collen P."/>
            <person name="Peters A.F."/>
            <person name="Pommier C."/>
            <person name="Potin P."/>
            <person name="Poulain J."/>
            <person name="Quesneville H."/>
            <person name="Read B."/>
            <person name="Rensing S.A."/>
            <person name="Ritter A."/>
            <person name="Rousvoal S."/>
            <person name="Samanta M."/>
            <person name="Samson G."/>
            <person name="Schroeder D.C."/>
            <person name="Segurens B."/>
            <person name="Strittmatter M."/>
            <person name="Tonon T."/>
            <person name="Tregear J.W."/>
            <person name="Valentin K."/>
            <person name="von Dassow P."/>
            <person name="Yamagishi T."/>
            <person name="Van de Peer Y."/>
            <person name="Wincker P."/>
        </authorList>
    </citation>
    <scope>NUCLEOTIDE SEQUENCE [LARGE SCALE GENOMIC DNA]</scope>
    <source>
        <strain evidence="4">Ec32 / CCAP1310/4</strain>
    </source>
</reference>
<dbReference type="SUPFAM" id="SSF63829">
    <property type="entry name" value="Calcium-dependent phosphotriesterase"/>
    <property type="match status" value="1"/>
</dbReference>
<sequence>MNESSSIHRRITGQKVASRGVNYPLLGLALIGLAVAKLATVYWEMEQRVPKTSFGTEGCTRYRDMMSPEDIIPVFEGVFVASSDERRQFVMQSIGAEAAPWGDLFAIWDVDTPGQDPKSAVLEIEGFPEGNAFHPHGMHYRAETGELFVVNHAYSQGGERIDVFKVSETFPQDALPPVHPSLLELTPPQEEDEEGKSDVVDIGVATAVLGDDEDDEGVQAEGGDGLGGEATVGEHEGGGGASLSGDDGGDGGVSDDVSSENEVESDRADAAVEEEEEEEEEEVVESPKEMAKRLKREAKEAAGRAKAEEKQRLADERAAAKAVAAAKAARAKGLAKGQTPITLTYSFSVEHELITTNYGVLNDLVLVDDDELYVTQFMAMRHPLHGPTQPDGVLEHLRLYGSMLLLMLQISPAPIIRCTGIRGADIDCERLAKGRGAMYNGIALNPNGERLLVSDTAAMQMLIFNRSVETGALRLRQRLDLPGSPDNLEIDLYRAAEGVEAYTVGLIRATDFAKYSAAMGGATDPTDGDDIKMAGGFASIVFDQESGKYESSLEMWHDGSLLSISSAASTASGARVMGSAVEEGYLLCRPPPCPLGSQEAATDGTTCPWGPPPPPAVEEEEEAEDPE</sequence>
<dbReference type="PANTHER" id="PTHR11799:SF12">
    <property type="entry name" value="PARAOXONASE-RELATED"/>
    <property type="match status" value="1"/>
</dbReference>
<feature type="region of interest" description="Disordered" evidence="1">
    <location>
        <begin position="594"/>
        <end position="627"/>
    </location>
</feature>
<keyword evidence="2" id="KW-0812">Transmembrane</keyword>
<dbReference type="Proteomes" id="UP000002630">
    <property type="component" value="Linkage Group LG15"/>
</dbReference>
<evidence type="ECO:0000256" key="2">
    <source>
        <dbReference type="SAM" id="Phobius"/>
    </source>
</evidence>